<evidence type="ECO:0000259" key="5">
    <source>
        <dbReference type="PROSITE" id="PS50977"/>
    </source>
</evidence>
<dbReference type="GO" id="GO:0003700">
    <property type="term" value="F:DNA-binding transcription factor activity"/>
    <property type="evidence" value="ECO:0007669"/>
    <property type="project" value="TreeGrafter"/>
</dbReference>
<dbReference type="EMBL" id="JACHNZ010000028">
    <property type="protein sequence ID" value="MBB4632850.1"/>
    <property type="molecule type" value="Genomic_DNA"/>
</dbReference>
<gene>
    <name evidence="6" type="ORF">GGQ98_002477</name>
</gene>
<dbReference type="PROSITE" id="PS50977">
    <property type="entry name" value="HTH_TETR_2"/>
    <property type="match status" value="1"/>
</dbReference>
<dbReference type="Gene3D" id="1.10.357.10">
    <property type="entry name" value="Tetracycline Repressor, domain 2"/>
    <property type="match status" value="1"/>
</dbReference>
<dbReference type="InterPro" id="IPR009057">
    <property type="entry name" value="Homeodomain-like_sf"/>
</dbReference>
<comment type="caution">
    <text evidence="6">The sequence shown here is derived from an EMBL/GenBank/DDBJ whole genome shotgun (WGS) entry which is preliminary data.</text>
</comment>
<feature type="domain" description="HTH tetR-type" evidence="5">
    <location>
        <begin position="12"/>
        <end position="72"/>
    </location>
</feature>
<dbReference type="AlphaFoldDB" id="A0A7W7B4C8"/>
<proteinExistence type="predicted"/>
<keyword evidence="2 4" id="KW-0238">DNA-binding</keyword>
<name>A0A7W7B4C8_9SPHN</name>
<keyword evidence="7" id="KW-1185">Reference proteome</keyword>
<dbReference type="RefSeq" id="WP_184069929.1">
    <property type="nucleotide sequence ID" value="NZ_JACHNZ010000028.1"/>
</dbReference>
<dbReference type="Pfam" id="PF00440">
    <property type="entry name" value="TetR_N"/>
    <property type="match status" value="1"/>
</dbReference>
<feature type="DNA-binding region" description="H-T-H motif" evidence="4">
    <location>
        <begin position="35"/>
        <end position="54"/>
    </location>
</feature>
<dbReference type="PRINTS" id="PR00455">
    <property type="entry name" value="HTHTETR"/>
</dbReference>
<evidence type="ECO:0000313" key="7">
    <source>
        <dbReference type="Proteomes" id="UP000566324"/>
    </source>
</evidence>
<dbReference type="Proteomes" id="UP000566324">
    <property type="component" value="Unassembled WGS sequence"/>
</dbReference>
<keyword evidence="3" id="KW-0804">Transcription</keyword>
<evidence type="ECO:0000256" key="2">
    <source>
        <dbReference type="ARBA" id="ARBA00023125"/>
    </source>
</evidence>
<sequence length="219" mass="25245">MTAKPKAPATRRFTREDWVASARKTLVERGVDDVKVDRLAKQMRVTRGSFYWHFQHRRDLLDTLLTDWEARNYYEIAQIRARWAKNAPDLTEVVASWLESDPAFPSFDVAVRAWARKSTDVAEAVERSDAAWIALLQELFEKSGFDADESLVRARITHFHQIGYYALGFREPTAERLRLVPLYYRVLTGHEAGANLLKKLDDLVREMPAPKRKGRKAAG</sequence>
<dbReference type="InterPro" id="IPR001647">
    <property type="entry name" value="HTH_TetR"/>
</dbReference>
<reference evidence="6 7" key="1">
    <citation type="submission" date="2020-08" db="EMBL/GenBank/DDBJ databases">
        <title>Genomic Encyclopedia of Type Strains, Phase IV (KMG-IV): sequencing the most valuable type-strain genomes for metagenomic binning, comparative biology and taxonomic classification.</title>
        <authorList>
            <person name="Goeker M."/>
        </authorList>
    </citation>
    <scope>NUCLEOTIDE SEQUENCE [LARGE SCALE GENOMIC DNA]</scope>
    <source>
        <strain evidence="6 7">DSM 17328</strain>
    </source>
</reference>
<evidence type="ECO:0000256" key="4">
    <source>
        <dbReference type="PROSITE-ProRule" id="PRU00335"/>
    </source>
</evidence>
<protein>
    <submittedName>
        <fullName evidence="6">AcrR family transcriptional regulator</fullName>
    </submittedName>
</protein>
<dbReference type="PANTHER" id="PTHR30055:SF234">
    <property type="entry name" value="HTH-TYPE TRANSCRIPTIONAL REGULATOR BETI"/>
    <property type="match status" value="1"/>
</dbReference>
<dbReference type="InterPro" id="IPR050109">
    <property type="entry name" value="HTH-type_TetR-like_transc_reg"/>
</dbReference>
<evidence type="ECO:0000256" key="1">
    <source>
        <dbReference type="ARBA" id="ARBA00023015"/>
    </source>
</evidence>
<accession>A0A7W7B4C8</accession>
<dbReference type="PANTHER" id="PTHR30055">
    <property type="entry name" value="HTH-TYPE TRANSCRIPTIONAL REGULATOR RUTR"/>
    <property type="match status" value="1"/>
</dbReference>
<evidence type="ECO:0000256" key="3">
    <source>
        <dbReference type="ARBA" id="ARBA00023163"/>
    </source>
</evidence>
<keyword evidence="1" id="KW-0805">Transcription regulation</keyword>
<evidence type="ECO:0000313" key="6">
    <source>
        <dbReference type="EMBL" id="MBB4632850.1"/>
    </source>
</evidence>
<dbReference type="GO" id="GO:0000976">
    <property type="term" value="F:transcription cis-regulatory region binding"/>
    <property type="evidence" value="ECO:0007669"/>
    <property type="project" value="TreeGrafter"/>
</dbReference>
<dbReference type="SUPFAM" id="SSF46689">
    <property type="entry name" value="Homeodomain-like"/>
    <property type="match status" value="1"/>
</dbReference>
<organism evidence="6 7">
    <name type="scientific">Sphingosinicella soli</name>
    <dbReference type="NCBI Taxonomy" id="333708"/>
    <lineage>
        <taxon>Bacteria</taxon>
        <taxon>Pseudomonadati</taxon>
        <taxon>Pseudomonadota</taxon>
        <taxon>Alphaproteobacteria</taxon>
        <taxon>Sphingomonadales</taxon>
        <taxon>Sphingosinicellaceae</taxon>
        <taxon>Sphingosinicella</taxon>
    </lineage>
</organism>